<accession>A0ABW1NX82</accession>
<keyword evidence="1" id="KW-0812">Transmembrane</keyword>
<evidence type="ECO:0000313" key="2">
    <source>
        <dbReference type="EMBL" id="MFC6087359.1"/>
    </source>
</evidence>
<reference evidence="3" key="1">
    <citation type="journal article" date="2019" name="Int. J. Syst. Evol. Microbiol.">
        <title>The Global Catalogue of Microorganisms (GCM) 10K type strain sequencing project: providing services to taxonomists for standard genome sequencing and annotation.</title>
        <authorList>
            <consortium name="The Broad Institute Genomics Platform"/>
            <consortium name="The Broad Institute Genome Sequencing Center for Infectious Disease"/>
            <person name="Wu L."/>
            <person name="Ma J."/>
        </authorList>
    </citation>
    <scope>NUCLEOTIDE SEQUENCE [LARGE SCALE GENOMIC DNA]</scope>
    <source>
        <strain evidence="3">JCM 30346</strain>
    </source>
</reference>
<keyword evidence="3" id="KW-1185">Reference proteome</keyword>
<protein>
    <recommendedName>
        <fullName evidence="4">DUF3040 domain-containing protein</fullName>
    </recommendedName>
</protein>
<gene>
    <name evidence="2" type="ORF">ACFP1K_39760</name>
</gene>
<dbReference type="EMBL" id="JBHSRF010000134">
    <property type="protein sequence ID" value="MFC6087359.1"/>
    <property type="molecule type" value="Genomic_DNA"/>
</dbReference>
<evidence type="ECO:0000256" key="1">
    <source>
        <dbReference type="SAM" id="Phobius"/>
    </source>
</evidence>
<feature type="transmembrane region" description="Helical" evidence="1">
    <location>
        <begin position="45"/>
        <end position="66"/>
    </location>
</feature>
<evidence type="ECO:0008006" key="4">
    <source>
        <dbReference type="Google" id="ProtNLM"/>
    </source>
</evidence>
<keyword evidence="1" id="KW-0472">Membrane</keyword>
<sequence>MTDPSLKATLNAFLRSRHAKWLAAAAAGLIVCTLLIVAAGEAGSVWLTVLLGVLAYAALVGILAMARRMARARRKERIGMYR</sequence>
<comment type="caution">
    <text evidence="2">The sequence shown here is derived from an EMBL/GenBank/DDBJ whole genome shotgun (WGS) entry which is preliminary data.</text>
</comment>
<keyword evidence="1" id="KW-1133">Transmembrane helix</keyword>
<dbReference type="RefSeq" id="WP_380763532.1">
    <property type="nucleotide sequence ID" value="NZ_JBHSRF010000134.1"/>
</dbReference>
<proteinExistence type="predicted"/>
<organism evidence="2 3">
    <name type="scientific">Sphaerisporangium aureirubrum</name>
    <dbReference type="NCBI Taxonomy" id="1544736"/>
    <lineage>
        <taxon>Bacteria</taxon>
        <taxon>Bacillati</taxon>
        <taxon>Actinomycetota</taxon>
        <taxon>Actinomycetes</taxon>
        <taxon>Streptosporangiales</taxon>
        <taxon>Streptosporangiaceae</taxon>
        <taxon>Sphaerisporangium</taxon>
    </lineage>
</organism>
<feature type="transmembrane region" description="Helical" evidence="1">
    <location>
        <begin position="21"/>
        <end position="39"/>
    </location>
</feature>
<evidence type="ECO:0000313" key="3">
    <source>
        <dbReference type="Proteomes" id="UP001596137"/>
    </source>
</evidence>
<dbReference type="Proteomes" id="UP001596137">
    <property type="component" value="Unassembled WGS sequence"/>
</dbReference>
<name>A0ABW1NX82_9ACTN</name>